<reference evidence="2" key="1">
    <citation type="submission" date="2017-02" db="EMBL/GenBank/DDBJ databases">
        <authorList>
            <person name="Varghese N."/>
            <person name="Submissions S."/>
        </authorList>
    </citation>
    <scope>NUCLEOTIDE SEQUENCE [LARGE SCALE GENOMIC DNA]</scope>
    <source>
        <strain evidence="2">ATCC BAA-34</strain>
    </source>
</reference>
<gene>
    <name evidence="1" type="ORF">SAMN02745119_02695</name>
</gene>
<dbReference type="Proteomes" id="UP000190102">
    <property type="component" value="Unassembled WGS sequence"/>
</dbReference>
<dbReference type="AlphaFoldDB" id="A0A1T4R532"/>
<evidence type="ECO:0000313" key="2">
    <source>
        <dbReference type="Proteomes" id="UP000190102"/>
    </source>
</evidence>
<dbReference type="OrthoDB" id="5395329at2"/>
<dbReference type="RefSeq" id="WP_078790938.1">
    <property type="nucleotide sequence ID" value="NZ_FUWR01000017.1"/>
</dbReference>
<evidence type="ECO:0000313" key="1">
    <source>
        <dbReference type="EMBL" id="SKA10985.1"/>
    </source>
</evidence>
<sequence>MQLSEMHTRCGQCHFNYSRIDTEAWGRFSSRRIMCPICGWTVYEEHRWEENGESVLMKRNEAQGFGAYRLIPPGGYTGYNAFHSEPPPEVLNNIKELLTEKGWKGYLSIWDSKEKKAMLVTGHPLNKFDLVGANGSK</sequence>
<organism evidence="1 2">
    <name type="scientific">Trichlorobacter thiogenes</name>
    <dbReference type="NCBI Taxonomy" id="115783"/>
    <lineage>
        <taxon>Bacteria</taxon>
        <taxon>Pseudomonadati</taxon>
        <taxon>Thermodesulfobacteriota</taxon>
        <taxon>Desulfuromonadia</taxon>
        <taxon>Geobacterales</taxon>
        <taxon>Geobacteraceae</taxon>
        <taxon>Trichlorobacter</taxon>
    </lineage>
</organism>
<proteinExistence type="predicted"/>
<protein>
    <submittedName>
        <fullName evidence="1">Uncharacterized protein</fullName>
    </submittedName>
</protein>
<keyword evidence="2" id="KW-1185">Reference proteome</keyword>
<accession>A0A1T4R532</accession>
<dbReference type="STRING" id="115783.SAMN02745119_02695"/>
<name>A0A1T4R532_9BACT</name>
<dbReference type="EMBL" id="FUWR01000017">
    <property type="protein sequence ID" value="SKA10985.1"/>
    <property type="molecule type" value="Genomic_DNA"/>
</dbReference>